<dbReference type="PANTHER" id="PTHR46382:SF1">
    <property type="entry name" value="PHOSPHATIDATE CYTIDYLYLTRANSFERASE"/>
    <property type="match status" value="1"/>
</dbReference>
<dbReference type="GO" id="GO:0016024">
    <property type="term" value="P:CDP-diacylglycerol biosynthetic process"/>
    <property type="evidence" value="ECO:0007669"/>
    <property type="project" value="TreeGrafter"/>
</dbReference>
<dbReference type="EC" id="2.7.7.41" evidence="6"/>
<keyword evidence="14" id="KW-0443">Lipid metabolism</keyword>
<keyword evidence="9" id="KW-0444">Lipid biosynthesis</keyword>
<comment type="catalytic activity">
    <reaction evidence="1">
        <text>a 1,2-diacyl-sn-glycero-3-phosphate + CTP + H(+) = a CDP-1,2-diacyl-sn-glycerol + diphosphate</text>
        <dbReference type="Rhea" id="RHEA:16229"/>
        <dbReference type="ChEBI" id="CHEBI:15378"/>
        <dbReference type="ChEBI" id="CHEBI:33019"/>
        <dbReference type="ChEBI" id="CHEBI:37563"/>
        <dbReference type="ChEBI" id="CHEBI:58332"/>
        <dbReference type="ChEBI" id="CHEBI:58608"/>
        <dbReference type="EC" id="2.7.7.41"/>
    </reaction>
</comment>
<keyword evidence="11 24" id="KW-0812">Transmembrane</keyword>
<evidence type="ECO:0000256" key="3">
    <source>
        <dbReference type="ARBA" id="ARBA00005119"/>
    </source>
</evidence>
<evidence type="ECO:0000256" key="10">
    <source>
        <dbReference type="ARBA" id="ARBA00022679"/>
    </source>
</evidence>
<dbReference type="GO" id="GO:0005886">
    <property type="term" value="C:plasma membrane"/>
    <property type="evidence" value="ECO:0007669"/>
    <property type="project" value="UniProtKB-SubCell"/>
</dbReference>
<evidence type="ECO:0000256" key="9">
    <source>
        <dbReference type="ARBA" id="ARBA00022516"/>
    </source>
</evidence>
<keyword evidence="26" id="KW-1185">Reference proteome</keyword>
<feature type="transmembrane region" description="Helical" evidence="24">
    <location>
        <begin position="98"/>
        <end position="115"/>
    </location>
</feature>
<evidence type="ECO:0000256" key="12">
    <source>
        <dbReference type="ARBA" id="ARBA00022695"/>
    </source>
</evidence>
<dbReference type="RefSeq" id="WP_132593656.1">
    <property type="nucleotide sequence ID" value="NZ_SMKO01000013.1"/>
</dbReference>
<evidence type="ECO:0000256" key="2">
    <source>
        <dbReference type="ARBA" id="ARBA00004651"/>
    </source>
</evidence>
<evidence type="ECO:0000256" key="20">
    <source>
        <dbReference type="ARBA" id="ARBA00032253"/>
    </source>
</evidence>
<keyword evidence="13 24" id="KW-1133">Transmembrane helix</keyword>
<comment type="similarity">
    <text evidence="5">Belongs to the CDS family.</text>
</comment>
<feature type="transmembrane region" description="Helical" evidence="24">
    <location>
        <begin position="6"/>
        <end position="23"/>
    </location>
</feature>
<evidence type="ECO:0000256" key="6">
    <source>
        <dbReference type="ARBA" id="ARBA00012487"/>
    </source>
</evidence>
<evidence type="ECO:0000256" key="23">
    <source>
        <dbReference type="ARBA" id="ARBA00033406"/>
    </source>
</evidence>
<keyword evidence="16" id="KW-0594">Phospholipid biosynthesis</keyword>
<evidence type="ECO:0000256" key="17">
    <source>
        <dbReference type="ARBA" id="ARBA00023264"/>
    </source>
</evidence>
<evidence type="ECO:0000313" key="25">
    <source>
        <dbReference type="EMBL" id="TDD10259.1"/>
    </source>
</evidence>
<reference evidence="25 26" key="1">
    <citation type="submission" date="2019-03" db="EMBL/GenBank/DDBJ databases">
        <title>Draft genome sequences of novel Actinobacteria.</title>
        <authorList>
            <person name="Sahin N."/>
            <person name="Ay H."/>
            <person name="Saygin H."/>
        </authorList>
    </citation>
    <scope>NUCLEOTIDE SEQUENCE [LARGE SCALE GENOMIC DNA]</scope>
    <source>
        <strain evidence="25 26">KC310</strain>
    </source>
</reference>
<evidence type="ECO:0000256" key="4">
    <source>
        <dbReference type="ARBA" id="ARBA00005189"/>
    </source>
</evidence>
<dbReference type="Pfam" id="PF01148">
    <property type="entry name" value="CTP_transf_1"/>
    <property type="match status" value="1"/>
</dbReference>
<evidence type="ECO:0000256" key="8">
    <source>
        <dbReference type="ARBA" id="ARBA00022475"/>
    </source>
</evidence>
<keyword evidence="15 24" id="KW-0472">Membrane</keyword>
<evidence type="ECO:0000256" key="1">
    <source>
        <dbReference type="ARBA" id="ARBA00001698"/>
    </source>
</evidence>
<evidence type="ECO:0000256" key="16">
    <source>
        <dbReference type="ARBA" id="ARBA00023209"/>
    </source>
</evidence>
<feature type="transmembrane region" description="Helical" evidence="24">
    <location>
        <begin position="127"/>
        <end position="144"/>
    </location>
</feature>
<comment type="pathway">
    <text evidence="3">Phospholipid metabolism; CDP-diacylglycerol biosynthesis; CDP-diacylglycerol from sn-glycerol 3-phosphate: step 3/3.</text>
</comment>
<evidence type="ECO:0000256" key="7">
    <source>
        <dbReference type="ARBA" id="ARBA00019373"/>
    </source>
</evidence>
<sequence>MILDAAPYLAGALGVSGLAVWWSRQRELVRRWTTWAVAAPLVTGSLLLGPQGAAALAVVLGVVCALEYSRLVRLRAPERAVLLAHAALLPVAALMGDMYRPAAVCLLAVALAPVLSGDAEDGSRRAAFGMFGLLWFAPLAGLVLLGPAQAFALCLAVAIADVAAWCGGNLVGGPRLSPLSPGKTWSGVLCGAAGGLGVLALLGSLTPALAVAVAVGAPLGDLVESMVKRGAGVKDAGAWLPGFGGLLDRVDSLLIALAVAVVLP</sequence>
<evidence type="ECO:0000256" key="21">
    <source>
        <dbReference type="ARBA" id="ARBA00032396"/>
    </source>
</evidence>
<dbReference type="PANTHER" id="PTHR46382">
    <property type="entry name" value="PHOSPHATIDATE CYTIDYLYLTRANSFERASE"/>
    <property type="match status" value="1"/>
</dbReference>
<name>A0A4R4VVZ6_9ACTN</name>
<keyword evidence="8" id="KW-1003">Cell membrane</keyword>
<proteinExistence type="inferred from homology"/>
<dbReference type="Proteomes" id="UP000295258">
    <property type="component" value="Unassembled WGS sequence"/>
</dbReference>
<evidence type="ECO:0000256" key="24">
    <source>
        <dbReference type="SAM" id="Phobius"/>
    </source>
</evidence>
<feature type="transmembrane region" description="Helical" evidence="24">
    <location>
        <begin position="35"/>
        <end position="68"/>
    </location>
</feature>
<feature type="transmembrane region" description="Helical" evidence="24">
    <location>
        <begin position="208"/>
        <end position="227"/>
    </location>
</feature>
<gene>
    <name evidence="25" type="ORF">E1292_08200</name>
</gene>
<organism evidence="25 26">
    <name type="scientific">Nonomuraea deserti</name>
    <dbReference type="NCBI Taxonomy" id="1848322"/>
    <lineage>
        <taxon>Bacteria</taxon>
        <taxon>Bacillati</taxon>
        <taxon>Actinomycetota</taxon>
        <taxon>Actinomycetes</taxon>
        <taxon>Streptosporangiales</taxon>
        <taxon>Streptosporangiaceae</taxon>
        <taxon>Nonomuraea</taxon>
    </lineage>
</organism>
<evidence type="ECO:0000256" key="14">
    <source>
        <dbReference type="ARBA" id="ARBA00023098"/>
    </source>
</evidence>
<accession>A0A4R4VVZ6</accession>
<keyword evidence="10 25" id="KW-0808">Transferase</keyword>
<comment type="subcellular location">
    <subcellularLocation>
        <location evidence="2">Cell membrane</location>
        <topology evidence="2">Multi-pass membrane protein</topology>
    </subcellularLocation>
</comment>
<comment type="caution">
    <text evidence="25">The sequence shown here is derived from an EMBL/GenBank/DDBJ whole genome shotgun (WGS) entry which is preliminary data.</text>
</comment>
<dbReference type="EMBL" id="SMKO01000013">
    <property type="protein sequence ID" value="TDD10259.1"/>
    <property type="molecule type" value="Genomic_DNA"/>
</dbReference>
<comment type="pathway">
    <text evidence="4">Lipid metabolism.</text>
</comment>
<dbReference type="AlphaFoldDB" id="A0A4R4VVZ6"/>
<evidence type="ECO:0000256" key="13">
    <source>
        <dbReference type="ARBA" id="ARBA00022989"/>
    </source>
</evidence>
<evidence type="ECO:0000256" key="19">
    <source>
        <dbReference type="ARBA" id="ARBA00031825"/>
    </source>
</evidence>
<evidence type="ECO:0000256" key="11">
    <source>
        <dbReference type="ARBA" id="ARBA00022692"/>
    </source>
</evidence>
<evidence type="ECO:0000256" key="15">
    <source>
        <dbReference type="ARBA" id="ARBA00023136"/>
    </source>
</evidence>
<evidence type="ECO:0000256" key="5">
    <source>
        <dbReference type="ARBA" id="ARBA00010185"/>
    </source>
</evidence>
<keyword evidence="12 25" id="KW-0548">Nucleotidyltransferase</keyword>
<evidence type="ECO:0000256" key="18">
    <source>
        <dbReference type="ARBA" id="ARBA00029893"/>
    </source>
</evidence>
<evidence type="ECO:0000313" key="26">
    <source>
        <dbReference type="Proteomes" id="UP000295258"/>
    </source>
</evidence>
<keyword evidence="17" id="KW-1208">Phospholipid metabolism</keyword>
<evidence type="ECO:0000256" key="22">
    <source>
        <dbReference type="ARBA" id="ARBA00032743"/>
    </source>
</evidence>
<dbReference type="GO" id="GO:0004605">
    <property type="term" value="F:phosphatidate cytidylyltransferase activity"/>
    <property type="evidence" value="ECO:0007669"/>
    <property type="project" value="UniProtKB-EC"/>
</dbReference>
<protein>
    <recommendedName>
        <fullName evidence="7">Phosphatidate cytidylyltransferase</fullName>
        <ecNumber evidence="6">2.7.7.41</ecNumber>
    </recommendedName>
    <alternativeName>
        <fullName evidence="20">CDP-DAG synthase</fullName>
    </alternativeName>
    <alternativeName>
        <fullName evidence="22">CDP-DG synthase</fullName>
    </alternativeName>
    <alternativeName>
        <fullName evidence="18">CDP-diacylglycerol synthase</fullName>
    </alternativeName>
    <alternativeName>
        <fullName evidence="21">CDP-diglyceride pyrophosphorylase</fullName>
    </alternativeName>
    <alternativeName>
        <fullName evidence="23">CDP-diglyceride synthase</fullName>
    </alternativeName>
    <alternativeName>
        <fullName evidence="19">CTP:phosphatidate cytidylyltransferase</fullName>
    </alternativeName>
</protein>